<evidence type="ECO:0000256" key="9">
    <source>
        <dbReference type="ARBA" id="ARBA00022840"/>
    </source>
</evidence>
<keyword evidence="11" id="KW-1278">Translocase</keyword>
<dbReference type="GO" id="GO:0005388">
    <property type="term" value="F:P-type calcium transporter activity"/>
    <property type="evidence" value="ECO:0007669"/>
    <property type="project" value="UniProtKB-EC"/>
</dbReference>
<dbReference type="EC" id="7.2.2.10" evidence="2"/>
<feature type="transmembrane region" description="Helical" evidence="15">
    <location>
        <begin position="858"/>
        <end position="880"/>
    </location>
</feature>
<dbReference type="GO" id="GO:0046872">
    <property type="term" value="F:metal ion binding"/>
    <property type="evidence" value="ECO:0007669"/>
    <property type="project" value="UniProtKB-KW"/>
</dbReference>
<evidence type="ECO:0000256" key="7">
    <source>
        <dbReference type="ARBA" id="ARBA00022741"/>
    </source>
</evidence>
<evidence type="ECO:0000313" key="17">
    <source>
        <dbReference type="EMBL" id="MBC8567362.1"/>
    </source>
</evidence>
<feature type="transmembrane region" description="Helical" evidence="15">
    <location>
        <begin position="719"/>
        <end position="739"/>
    </location>
</feature>
<dbReference type="SFLD" id="SFLDG00002">
    <property type="entry name" value="C1.7:_P-type_atpase_like"/>
    <property type="match status" value="1"/>
</dbReference>
<dbReference type="SUPFAM" id="SSF81653">
    <property type="entry name" value="Calcium ATPase, transduction domain A"/>
    <property type="match status" value="1"/>
</dbReference>
<dbReference type="PANTHER" id="PTHR24093:SF369">
    <property type="entry name" value="CALCIUM-TRANSPORTING ATPASE"/>
    <property type="match status" value="1"/>
</dbReference>
<gene>
    <name evidence="17" type="ORF">H8692_01105</name>
</gene>
<feature type="transmembrane region" description="Helical" evidence="15">
    <location>
        <begin position="828"/>
        <end position="852"/>
    </location>
</feature>
<evidence type="ECO:0000256" key="4">
    <source>
        <dbReference type="ARBA" id="ARBA00022568"/>
    </source>
</evidence>
<dbReference type="GO" id="GO:0005524">
    <property type="term" value="F:ATP binding"/>
    <property type="evidence" value="ECO:0007669"/>
    <property type="project" value="UniProtKB-KW"/>
</dbReference>
<dbReference type="InterPro" id="IPR023299">
    <property type="entry name" value="ATPase_P-typ_cyto_dom_N"/>
</dbReference>
<keyword evidence="14 15" id="KW-0472">Membrane</keyword>
<feature type="transmembrane region" description="Helical" evidence="15">
    <location>
        <begin position="86"/>
        <end position="106"/>
    </location>
</feature>
<dbReference type="PROSITE" id="PS00154">
    <property type="entry name" value="ATPASE_E1_E2"/>
    <property type="match status" value="1"/>
</dbReference>
<dbReference type="EMBL" id="JACRTA010000001">
    <property type="protein sequence ID" value="MBC8567362.1"/>
    <property type="molecule type" value="Genomic_DNA"/>
</dbReference>
<dbReference type="Gene3D" id="1.20.1110.10">
    <property type="entry name" value="Calcium-transporting ATPase, transmembrane domain"/>
    <property type="match status" value="2"/>
</dbReference>
<dbReference type="GO" id="GO:0016887">
    <property type="term" value="F:ATP hydrolysis activity"/>
    <property type="evidence" value="ECO:0007669"/>
    <property type="project" value="InterPro"/>
</dbReference>
<comment type="caution">
    <text evidence="17">The sequence shown here is derived from an EMBL/GenBank/DDBJ whole genome shotgun (WGS) entry which is preliminary data.</text>
</comment>
<evidence type="ECO:0000256" key="12">
    <source>
        <dbReference type="ARBA" id="ARBA00022989"/>
    </source>
</evidence>
<keyword evidence="13" id="KW-0406">Ion transport</keyword>
<dbReference type="GO" id="GO:0012505">
    <property type="term" value="C:endomembrane system"/>
    <property type="evidence" value="ECO:0007669"/>
    <property type="project" value="UniProtKB-SubCell"/>
</dbReference>
<accession>A0A926I8U9</accession>
<dbReference type="Pfam" id="PF13246">
    <property type="entry name" value="Cation_ATPase"/>
    <property type="match status" value="1"/>
</dbReference>
<dbReference type="SMART" id="SM00831">
    <property type="entry name" value="Cation_ATPase_N"/>
    <property type="match status" value="1"/>
</dbReference>
<dbReference type="FunFam" id="3.40.50.1000:FF:000001">
    <property type="entry name" value="Phospholipid-transporting ATPase IC"/>
    <property type="match status" value="1"/>
</dbReference>
<evidence type="ECO:0000256" key="8">
    <source>
        <dbReference type="ARBA" id="ARBA00022837"/>
    </source>
</evidence>
<dbReference type="InterPro" id="IPR018303">
    <property type="entry name" value="ATPase_P-typ_P_site"/>
</dbReference>
<dbReference type="PRINTS" id="PR00120">
    <property type="entry name" value="HATPASE"/>
</dbReference>
<dbReference type="Gene3D" id="3.40.1110.10">
    <property type="entry name" value="Calcium-transporting ATPase, cytoplasmic domain N"/>
    <property type="match status" value="1"/>
</dbReference>
<dbReference type="Pfam" id="PF00689">
    <property type="entry name" value="Cation_ATPase_C"/>
    <property type="match status" value="1"/>
</dbReference>
<keyword evidence="3" id="KW-0813">Transport</keyword>
<evidence type="ECO:0000256" key="2">
    <source>
        <dbReference type="ARBA" id="ARBA00012790"/>
    </source>
</evidence>
<keyword evidence="9" id="KW-0067">ATP-binding</keyword>
<keyword evidence="5 15" id="KW-0812">Transmembrane</keyword>
<dbReference type="NCBIfam" id="TIGR01517">
    <property type="entry name" value="ATPase-IIB_Ca"/>
    <property type="match status" value="1"/>
</dbReference>
<keyword evidence="8" id="KW-0106">Calcium</keyword>
<evidence type="ECO:0000256" key="13">
    <source>
        <dbReference type="ARBA" id="ARBA00023065"/>
    </source>
</evidence>
<dbReference type="RefSeq" id="WP_187524803.1">
    <property type="nucleotide sequence ID" value="NZ_JACRTA010000001.1"/>
</dbReference>
<keyword evidence="4" id="KW-0109">Calcium transport</keyword>
<dbReference type="AlphaFoldDB" id="A0A926I8U9"/>
<comment type="subcellular location">
    <subcellularLocation>
        <location evidence="1">Endomembrane system</location>
        <topology evidence="1">Multi-pass membrane protein</topology>
    </subcellularLocation>
</comment>
<dbReference type="InterPro" id="IPR004014">
    <property type="entry name" value="ATPase_P-typ_cation-transptr_N"/>
</dbReference>
<organism evidence="17 18">
    <name type="scientific">Lentihominibacter hominis</name>
    <dbReference type="NCBI Taxonomy" id="2763645"/>
    <lineage>
        <taxon>Bacteria</taxon>
        <taxon>Bacillati</taxon>
        <taxon>Bacillota</taxon>
        <taxon>Clostridia</taxon>
        <taxon>Peptostreptococcales</taxon>
        <taxon>Anaerovoracaceae</taxon>
        <taxon>Lentihominibacter</taxon>
    </lineage>
</organism>
<feature type="transmembrane region" description="Helical" evidence="15">
    <location>
        <begin position="760"/>
        <end position="780"/>
    </location>
</feature>
<sequence>MEGFIESKESLLKYFGSDPEKGLTEKLAENNREIFGKNIFARQKPELLWKRIWSAATEPMIIMLIAAGMIALAVNVFRSVSNGEADFLECVGVFAAIALSVAISVVMEGKSAKAFEALSEISSNIVVKVVREGKTIMLEQENIVAGDIILLSTGDKIPADGRLLESSGLAVDESALTGESHPAEKNAEIELTAEDIPLAERVNMLYSGTYITDGNGKMLVTSVGDNTEFGKIAFELGATAKNSTPLQEKLARLGKTITVLGVIAASVVFISQVVSFLINGELNTENIMESFVTSIVLIVAAVPEGLPTIVAVSLSVNIIKLSKQNALVKKMIASETIGCVNVICSDKTGTLTENKMAVRGFFDSKWHDDITELSSEWLTHNICLNTTADIAEDGSFIGNPSECAMLNFYECSGARQNSGNSYKCERNEHDNICVFPFSSDLKHMTTVSDVDGRMIAYVKGSPECIFEMCSMEPLERKKAEQCIIKVQKKAMRVIAFAHKEIFDIGNFEDEVNHRQLESNMTFDGFVAISDPLRRDVYDAVKSCRRAGVSLKILTGDNIVTASAIAHELHLLGGENTAVEAAEIDRMTDDELSKKLPFISVIARSTPTVKMRIVNILKQDKNVVAVTGDGINDAPALKNADVGIAMGISGTEVSKEASDIILLDDSFSAIVKAIEWGRNIYENFKRFISFQLTVNLASVIVVFASVLLGLKAPFTALELLWINIIMDGPPALTLGLEPDYDDLMERRPVKRGESIISGPMIVRIVATGGYMSFVFLAQYVFNFLNAPSYQMHTVLFTLFVLFQLFNAFNCRELHSESIFRHLLKNKLMLLVVGCTFFLQICIIQFAGAFFGTVPLDLQMWIKLFIVSVSVIVLSEFVKLLFRQVEKS</sequence>
<dbReference type="SFLD" id="SFLDF00027">
    <property type="entry name" value="p-type_atpase"/>
    <property type="match status" value="1"/>
</dbReference>
<dbReference type="InterPro" id="IPR001757">
    <property type="entry name" value="P_typ_ATPase"/>
</dbReference>
<dbReference type="SFLD" id="SFLDS00003">
    <property type="entry name" value="Haloacid_Dehalogenase"/>
    <property type="match status" value="1"/>
</dbReference>
<proteinExistence type="predicted"/>
<feature type="domain" description="Cation-transporting P-type ATPase N-terminal" evidence="16">
    <location>
        <begin position="2"/>
        <end position="76"/>
    </location>
</feature>
<keyword evidence="7" id="KW-0547">Nucleotide-binding</keyword>
<evidence type="ECO:0000256" key="15">
    <source>
        <dbReference type="SAM" id="Phobius"/>
    </source>
</evidence>
<dbReference type="Pfam" id="PF08282">
    <property type="entry name" value="Hydrolase_3"/>
    <property type="match status" value="1"/>
</dbReference>
<feature type="transmembrane region" description="Helical" evidence="15">
    <location>
        <begin position="786"/>
        <end position="807"/>
    </location>
</feature>
<name>A0A926I8U9_9FIRM</name>
<dbReference type="Pfam" id="PF00690">
    <property type="entry name" value="Cation_ATPase_N"/>
    <property type="match status" value="1"/>
</dbReference>
<dbReference type="Gene3D" id="3.40.50.1000">
    <property type="entry name" value="HAD superfamily/HAD-like"/>
    <property type="match status" value="1"/>
</dbReference>
<protein>
    <recommendedName>
        <fullName evidence="2">P-type Ca(2+) transporter</fullName>
        <ecNumber evidence="2">7.2.2.10</ecNumber>
    </recommendedName>
</protein>
<keyword evidence="6" id="KW-0479">Metal-binding</keyword>
<evidence type="ECO:0000256" key="1">
    <source>
        <dbReference type="ARBA" id="ARBA00004127"/>
    </source>
</evidence>
<feature type="transmembrane region" description="Helical" evidence="15">
    <location>
        <begin position="52"/>
        <end position="74"/>
    </location>
</feature>
<dbReference type="InterPro" id="IPR036412">
    <property type="entry name" value="HAD-like_sf"/>
</dbReference>
<dbReference type="Pfam" id="PF00122">
    <property type="entry name" value="E1-E2_ATPase"/>
    <property type="match status" value="1"/>
</dbReference>
<dbReference type="PANTHER" id="PTHR24093">
    <property type="entry name" value="CATION TRANSPORTING ATPASE"/>
    <property type="match status" value="1"/>
</dbReference>
<dbReference type="Proteomes" id="UP000610862">
    <property type="component" value="Unassembled WGS sequence"/>
</dbReference>
<dbReference type="GO" id="GO:0005886">
    <property type="term" value="C:plasma membrane"/>
    <property type="evidence" value="ECO:0007669"/>
    <property type="project" value="TreeGrafter"/>
</dbReference>
<keyword evidence="12 15" id="KW-1133">Transmembrane helix</keyword>
<feature type="transmembrane region" description="Helical" evidence="15">
    <location>
        <begin position="290"/>
        <end position="319"/>
    </location>
</feature>
<evidence type="ECO:0000256" key="14">
    <source>
        <dbReference type="ARBA" id="ARBA00023136"/>
    </source>
</evidence>
<dbReference type="InterPro" id="IPR008250">
    <property type="entry name" value="ATPase_P-typ_transduc_dom_A_sf"/>
</dbReference>
<keyword evidence="18" id="KW-1185">Reference proteome</keyword>
<dbReference type="InterPro" id="IPR023214">
    <property type="entry name" value="HAD_sf"/>
</dbReference>
<dbReference type="PRINTS" id="PR00119">
    <property type="entry name" value="CATATPASE"/>
</dbReference>
<feature type="transmembrane region" description="Helical" evidence="15">
    <location>
        <begin position="257"/>
        <end position="278"/>
    </location>
</feature>
<dbReference type="InterPro" id="IPR044492">
    <property type="entry name" value="P_typ_ATPase_HD_dom"/>
</dbReference>
<dbReference type="InterPro" id="IPR006068">
    <property type="entry name" value="ATPase_P-typ_cation-transptr_C"/>
</dbReference>
<evidence type="ECO:0000256" key="3">
    <source>
        <dbReference type="ARBA" id="ARBA00022448"/>
    </source>
</evidence>
<evidence type="ECO:0000256" key="11">
    <source>
        <dbReference type="ARBA" id="ARBA00022967"/>
    </source>
</evidence>
<evidence type="ECO:0000256" key="6">
    <source>
        <dbReference type="ARBA" id="ARBA00022723"/>
    </source>
</evidence>
<dbReference type="SUPFAM" id="SSF56784">
    <property type="entry name" value="HAD-like"/>
    <property type="match status" value="1"/>
</dbReference>
<dbReference type="InterPro" id="IPR023298">
    <property type="entry name" value="ATPase_P-typ_TM_dom_sf"/>
</dbReference>
<dbReference type="SUPFAM" id="SSF81665">
    <property type="entry name" value="Calcium ATPase, transmembrane domain M"/>
    <property type="match status" value="1"/>
</dbReference>
<evidence type="ECO:0000256" key="10">
    <source>
        <dbReference type="ARBA" id="ARBA00022842"/>
    </source>
</evidence>
<dbReference type="Gene3D" id="2.70.150.10">
    <property type="entry name" value="Calcium-transporting ATPase, cytoplasmic transduction domain A"/>
    <property type="match status" value="1"/>
</dbReference>
<reference evidence="17" key="1">
    <citation type="submission" date="2020-08" db="EMBL/GenBank/DDBJ databases">
        <title>Genome public.</title>
        <authorList>
            <person name="Liu C."/>
            <person name="Sun Q."/>
        </authorList>
    </citation>
    <scope>NUCLEOTIDE SEQUENCE</scope>
    <source>
        <strain evidence="17">NSJ-24</strain>
    </source>
</reference>
<dbReference type="InterPro" id="IPR006408">
    <property type="entry name" value="P-type_ATPase_IIB"/>
</dbReference>
<dbReference type="InterPro" id="IPR059000">
    <property type="entry name" value="ATPase_P-type_domA"/>
</dbReference>
<evidence type="ECO:0000313" key="18">
    <source>
        <dbReference type="Proteomes" id="UP000610862"/>
    </source>
</evidence>
<dbReference type="NCBIfam" id="TIGR01494">
    <property type="entry name" value="ATPase_P-type"/>
    <property type="match status" value="2"/>
</dbReference>
<evidence type="ECO:0000259" key="16">
    <source>
        <dbReference type="SMART" id="SM00831"/>
    </source>
</evidence>
<feature type="transmembrane region" description="Helical" evidence="15">
    <location>
        <begin position="686"/>
        <end position="707"/>
    </location>
</feature>
<keyword evidence="10" id="KW-0460">Magnesium</keyword>
<evidence type="ECO:0000256" key="5">
    <source>
        <dbReference type="ARBA" id="ARBA00022692"/>
    </source>
</evidence>